<dbReference type="PATRIC" id="fig|1397.4.peg.2969"/>
<dbReference type="GO" id="GO:1901678">
    <property type="term" value="P:iron coordination entity transport"/>
    <property type="evidence" value="ECO:0007669"/>
    <property type="project" value="UniProtKB-ARBA"/>
</dbReference>
<evidence type="ECO:0000256" key="4">
    <source>
        <dbReference type="ARBA" id="ARBA00022729"/>
    </source>
</evidence>
<dbReference type="PANTHER" id="PTHR30532">
    <property type="entry name" value="IRON III DICITRATE-BINDING PERIPLASMIC PROTEIN"/>
    <property type="match status" value="1"/>
</dbReference>
<dbReference type="PROSITE" id="PS51257">
    <property type="entry name" value="PROKAR_LIPOPROTEIN"/>
    <property type="match status" value="1"/>
</dbReference>
<protein>
    <submittedName>
        <fullName evidence="8">ABC transporter</fullName>
    </submittedName>
</protein>
<dbReference type="RefSeq" id="WP_047944225.1">
    <property type="nucleotide sequence ID" value="NZ_JBCLPU010000019.1"/>
</dbReference>
<dbReference type="InterPro" id="IPR033870">
    <property type="entry name" value="FatB"/>
</dbReference>
<evidence type="ECO:0000256" key="1">
    <source>
        <dbReference type="ARBA" id="ARBA00004193"/>
    </source>
</evidence>
<feature type="signal peptide" evidence="6">
    <location>
        <begin position="1"/>
        <end position="18"/>
    </location>
</feature>
<evidence type="ECO:0000256" key="3">
    <source>
        <dbReference type="ARBA" id="ARBA00022448"/>
    </source>
</evidence>
<sequence>MKKKLSLLLLTLIFAVLAACGNTEKSNADTKKDSEKSAEIKVTHDLGEDTVKADPKTVVAFDFGVLDTLDKLGIEVAGVPQANIPPYLSKYEDSKYTNVGSLKEPDFEAISELEPDVIFISGRQSAAYEELKKIAPTVYLGVDTTDYINSFKHNMNIIGEIFDKKQEVTKELAKIDEDIAALNEKAKAVDGKSLILLVNDGSISAYGKNSRFGIIHDVFGLAPADENIEASTHGQKVTFEYVAEKNPAYLFVIDRGAVVGGESSAEKVLDNKLINGIDAAKNDHIVYLDPSYWYLSGGGLLSTSEMVKEISEAISK</sequence>
<dbReference type="GO" id="GO:0030288">
    <property type="term" value="C:outer membrane-bounded periplasmic space"/>
    <property type="evidence" value="ECO:0007669"/>
    <property type="project" value="TreeGrafter"/>
</dbReference>
<dbReference type="CDD" id="cd01140">
    <property type="entry name" value="FatB"/>
    <property type="match status" value="1"/>
</dbReference>
<dbReference type="GO" id="GO:0005886">
    <property type="term" value="C:plasma membrane"/>
    <property type="evidence" value="ECO:0007669"/>
    <property type="project" value="UniProtKB-SubCell"/>
</dbReference>
<dbReference type="AlphaFoldDB" id="A0A0J1I9N7"/>
<dbReference type="PANTHER" id="PTHR30532:SF28">
    <property type="entry name" value="PETROBACTIN-BINDING PROTEIN YCLQ"/>
    <property type="match status" value="1"/>
</dbReference>
<feature type="domain" description="Fe/B12 periplasmic-binding" evidence="7">
    <location>
        <begin position="57"/>
        <end position="316"/>
    </location>
</feature>
<dbReference type="Proteomes" id="UP000036045">
    <property type="component" value="Unassembled WGS sequence"/>
</dbReference>
<feature type="coiled-coil region" evidence="5">
    <location>
        <begin position="165"/>
        <end position="192"/>
    </location>
</feature>
<dbReference type="PROSITE" id="PS50983">
    <property type="entry name" value="FE_B12_PBP"/>
    <property type="match status" value="1"/>
</dbReference>
<evidence type="ECO:0000256" key="6">
    <source>
        <dbReference type="SAM" id="SignalP"/>
    </source>
</evidence>
<organism evidence="8 9">
    <name type="scientific">Niallia circulans</name>
    <name type="common">Bacillus circulans</name>
    <dbReference type="NCBI Taxonomy" id="1397"/>
    <lineage>
        <taxon>Bacteria</taxon>
        <taxon>Bacillati</taxon>
        <taxon>Bacillota</taxon>
        <taxon>Bacilli</taxon>
        <taxon>Bacillales</taxon>
        <taxon>Bacillaceae</taxon>
        <taxon>Niallia</taxon>
    </lineage>
</organism>
<accession>A0A0J1I9N7</accession>
<dbReference type="Gene3D" id="3.40.50.1980">
    <property type="entry name" value="Nitrogenase molybdenum iron protein domain"/>
    <property type="match status" value="2"/>
</dbReference>
<dbReference type="Pfam" id="PF01497">
    <property type="entry name" value="Peripla_BP_2"/>
    <property type="match status" value="1"/>
</dbReference>
<name>A0A0J1I9N7_NIACI</name>
<evidence type="ECO:0000256" key="5">
    <source>
        <dbReference type="SAM" id="Coils"/>
    </source>
</evidence>
<reference evidence="8 9" key="1">
    <citation type="submission" date="2015-05" db="EMBL/GenBank/DDBJ databases">
        <title>Whole genome sequence and identification of bacterial endophytes from Costus igneus.</title>
        <authorList>
            <person name="Lee Y.P."/>
            <person name="Gan H.M."/>
            <person name="Eng W."/>
            <person name="Wheatley M.S."/>
            <person name="Caraballo A."/>
            <person name="Polter S."/>
            <person name="Savka M.A."/>
            <person name="Hudson A.O."/>
        </authorList>
    </citation>
    <scope>NUCLEOTIDE SEQUENCE [LARGE SCALE GENOMIC DNA]</scope>
    <source>
        <strain evidence="8 9">RIT379</strain>
    </source>
</reference>
<evidence type="ECO:0000313" key="9">
    <source>
        <dbReference type="Proteomes" id="UP000036045"/>
    </source>
</evidence>
<feature type="chain" id="PRO_5039361999" evidence="6">
    <location>
        <begin position="19"/>
        <end position="316"/>
    </location>
</feature>
<comment type="caution">
    <text evidence="8">The sequence shown here is derived from an EMBL/GenBank/DDBJ whole genome shotgun (WGS) entry which is preliminary data.</text>
</comment>
<keyword evidence="3" id="KW-0813">Transport</keyword>
<evidence type="ECO:0000259" key="7">
    <source>
        <dbReference type="PROSITE" id="PS50983"/>
    </source>
</evidence>
<comment type="similarity">
    <text evidence="2">Belongs to the bacterial solute-binding protein 8 family.</text>
</comment>
<dbReference type="InterPro" id="IPR002491">
    <property type="entry name" value="ABC_transptr_periplasmic_BD"/>
</dbReference>
<gene>
    <name evidence="8" type="ORF">ABW02_21055</name>
</gene>
<proteinExistence type="inferred from homology"/>
<evidence type="ECO:0000313" key="8">
    <source>
        <dbReference type="EMBL" id="KLV22688.1"/>
    </source>
</evidence>
<keyword evidence="4 6" id="KW-0732">Signal</keyword>
<keyword evidence="5" id="KW-0175">Coiled coil</keyword>
<comment type="subcellular location">
    <subcellularLocation>
        <location evidence="1">Cell membrane</location>
        <topology evidence="1">Lipid-anchor</topology>
    </subcellularLocation>
</comment>
<evidence type="ECO:0000256" key="2">
    <source>
        <dbReference type="ARBA" id="ARBA00008814"/>
    </source>
</evidence>
<dbReference type="SUPFAM" id="SSF53807">
    <property type="entry name" value="Helical backbone' metal receptor"/>
    <property type="match status" value="1"/>
</dbReference>
<keyword evidence="9" id="KW-1185">Reference proteome</keyword>
<dbReference type="OrthoDB" id="63946at2"/>
<dbReference type="InterPro" id="IPR051313">
    <property type="entry name" value="Bact_iron-sidero_bind"/>
</dbReference>
<dbReference type="EMBL" id="LDPH01000029">
    <property type="protein sequence ID" value="KLV22688.1"/>
    <property type="molecule type" value="Genomic_DNA"/>
</dbReference>